<evidence type="ECO:0000313" key="2">
    <source>
        <dbReference type="Proteomes" id="UP000050794"/>
    </source>
</evidence>
<dbReference type="WBParaSite" id="TCNE_0001221301-mRNA-1">
    <property type="protein sequence ID" value="TCNE_0001221301-mRNA-1"/>
    <property type="gene ID" value="TCNE_0001221301"/>
</dbReference>
<sequence length="736" mass="83991">MVYTQRAALPNGLMVAECRAEIIVLVKAICHMEVQKNAAGAERLSTKFSLNLSRYLDKMDSCESGDGTQRPPSKSAVLAARLFKQLYDELDWTVDYIVEKFTDLLSAKFEALDVHPEFLTSHIQRIHSPKLEHDTVDVDVNEVLGEAEIRLLYYSTRQCRNQHSDRGLSFFAKCAVASLLNDDDSGIFELVHEHILKAQIAICDGTRARCCQLIGLMLDELESKEEEFEPMEDADGDRTERWKNEMIRVLVKRACDKASSSLLEFQSAFVRVEVIRAFSMLDSVDCTTAHGPRAFDPDKWIKKELRDVSRDVRAEAVRAVWLRSSEDIDHLLDVLLSEQEVVVRRLIFGRITRSINVADLSITQRMQIIKIGLNDEDRIVRMIVCDRLLPLWAGGDGALPFALLKHLEYIKEGDLCFQVRMQCLVSLFLIFWYPGKLLESGGSNEKGLCTSGLYLMKRPAREQILCALLSGVQIVVLVLSVHVLGQAVAVYLHYFQKTHGCVTMEELVTVMRRKADEAIQNGKEGGVIDARNCSDIFENFLRSWSYPADTVEGLNEEFIFLQLCFIARTYDLTDSYTMNAWKCLLEMFVSVRCMPNSARAIEVALNDIFWMGYASHCKVEEYVEWCCYRMNSFMTRNLNDTEVQPLALGLIGAKDANCTQTIRASRATDRTIEDSYDDMEEGYKVALCCLPIRFDDVHNFGPHTHPAFLFLLAWTFFYAERILHLFLKCFYCIPSF</sequence>
<protein>
    <submittedName>
        <fullName evidence="3">Cnd3 domain-containing protein</fullName>
    </submittedName>
</protein>
<dbReference type="PANTHER" id="PTHR14418:SF5">
    <property type="entry name" value="CONDENSIN COMPLEX SUBUNIT 3"/>
    <property type="match status" value="1"/>
</dbReference>
<accession>A0A183UUP3</accession>
<dbReference type="GO" id="GO:0000796">
    <property type="term" value="C:condensin complex"/>
    <property type="evidence" value="ECO:0007669"/>
    <property type="project" value="InterPro"/>
</dbReference>
<keyword evidence="2" id="KW-1185">Reference proteome</keyword>
<evidence type="ECO:0000313" key="3">
    <source>
        <dbReference type="WBParaSite" id="TCNE_0001221301-mRNA-1"/>
    </source>
</evidence>
<dbReference type="InterPro" id="IPR027165">
    <property type="entry name" value="CND3"/>
</dbReference>
<dbReference type="EMBL" id="UYWY01021164">
    <property type="protein sequence ID" value="VDM43534.1"/>
    <property type="molecule type" value="Genomic_DNA"/>
</dbReference>
<dbReference type="PANTHER" id="PTHR14418">
    <property type="entry name" value="CONDENSIN COMPLEX SUBUNIT 3-RELATED"/>
    <property type="match status" value="1"/>
</dbReference>
<dbReference type="GO" id="GO:0005737">
    <property type="term" value="C:cytoplasm"/>
    <property type="evidence" value="ECO:0007669"/>
    <property type="project" value="TreeGrafter"/>
</dbReference>
<evidence type="ECO:0000313" key="1">
    <source>
        <dbReference type="EMBL" id="VDM43534.1"/>
    </source>
</evidence>
<dbReference type="InterPro" id="IPR016024">
    <property type="entry name" value="ARM-type_fold"/>
</dbReference>
<dbReference type="AlphaFoldDB" id="A0A183UUP3"/>
<reference evidence="3" key="1">
    <citation type="submission" date="2016-06" db="UniProtKB">
        <authorList>
            <consortium name="WormBaseParasite"/>
        </authorList>
    </citation>
    <scope>IDENTIFICATION</scope>
</reference>
<organism evidence="2 3">
    <name type="scientific">Toxocara canis</name>
    <name type="common">Canine roundworm</name>
    <dbReference type="NCBI Taxonomy" id="6265"/>
    <lineage>
        <taxon>Eukaryota</taxon>
        <taxon>Metazoa</taxon>
        <taxon>Ecdysozoa</taxon>
        <taxon>Nematoda</taxon>
        <taxon>Chromadorea</taxon>
        <taxon>Rhabditida</taxon>
        <taxon>Spirurina</taxon>
        <taxon>Ascaridomorpha</taxon>
        <taxon>Ascaridoidea</taxon>
        <taxon>Toxocaridae</taxon>
        <taxon>Toxocara</taxon>
    </lineage>
</organism>
<dbReference type="GO" id="GO:0000793">
    <property type="term" value="C:condensed chromosome"/>
    <property type="evidence" value="ECO:0007669"/>
    <property type="project" value="TreeGrafter"/>
</dbReference>
<proteinExistence type="predicted"/>
<gene>
    <name evidence="1" type="ORF">TCNE_LOCUS12213</name>
</gene>
<name>A0A183UUP3_TOXCA</name>
<dbReference type="GO" id="GO:0007076">
    <property type="term" value="P:mitotic chromosome condensation"/>
    <property type="evidence" value="ECO:0007669"/>
    <property type="project" value="InterPro"/>
</dbReference>
<reference evidence="1 2" key="2">
    <citation type="submission" date="2018-11" db="EMBL/GenBank/DDBJ databases">
        <authorList>
            <consortium name="Pathogen Informatics"/>
        </authorList>
    </citation>
    <scope>NUCLEOTIDE SEQUENCE [LARGE SCALE GENOMIC DNA]</scope>
</reference>
<dbReference type="SUPFAM" id="SSF48371">
    <property type="entry name" value="ARM repeat"/>
    <property type="match status" value="1"/>
</dbReference>
<dbReference type="Proteomes" id="UP000050794">
    <property type="component" value="Unassembled WGS sequence"/>
</dbReference>